<name>A0A250XNV9_9CHLO</name>
<dbReference type="SUPFAM" id="SSF53335">
    <property type="entry name" value="S-adenosyl-L-methionine-dependent methyltransferases"/>
    <property type="match status" value="1"/>
</dbReference>
<dbReference type="Proteomes" id="UP000232323">
    <property type="component" value="Unassembled WGS sequence"/>
</dbReference>
<dbReference type="PANTHER" id="PTHR40036">
    <property type="entry name" value="MACROCIN O-METHYLTRANSFERASE"/>
    <property type="match status" value="1"/>
</dbReference>
<accession>A0A250XNV9</accession>
<dbReference type="OrthoDB" id="198480at2759"/>
<dbReference type="InterPro" id="IPR029063">
    <property type="entry name" value="SAM-dependent_MTases_sf"/>
</dbReference>
<dbReference type="InterPro" id="IPR008884">
    <property type="entry name" value="TylF_MeTrfase"/>
</dbReference>
<dbReference type="Gene3D" id="3.40.50.150">
    <property type="entry name" value="Vaccinia Virus protein VP39"/>
    <property type="match status" value="1"/>
</dbReference>
<evidence type="ECO:0000313" key="2">
    <source>
        <dbReference type="EMBL" id="GAX84758.1"/>
    </source>
</evidence>
<reference evidence="2 3" key="1">
    <citation type="submission" date="2017-08" db="EMBL/GenBank/DDBJ databases">
        <title>Acidophilic green algal genome provides insights into adaptation to an acidic environment.</title>
        <authorList>
            <person name="Hirooka S."/>
            <person name="Hirose Y."/>
            <person name="Kanesaki Y."/>
            <person name="Higuchi S."/>
            <person name="Fujiwara T."/>
            <person name="Onuma R."/>
            <person name="Era A."/>
            <person name="Ohbayashi R."/>
            <person name="Uzuka A."/>
            <person name="Nozaki H."/>
            <person name="Yoshikawa H."/>
            <person name="Miyagishima S.Y."/>
        </authorList>
    </citation>
    <scope>NUCLEOTIDE SEQUENCE [LARGE SCALE GENOMIC DNA]</scope>
    <source>
        <strain evidence="2 3">NIES-2499</strain>
    </source>
</reference>
<gene>
    <name evidence="2" type="ORF">CEUSTIGMA_g12180.t1</name>
</gene>
<organism evidence="2 3">
    <name type="scientific">Chlamydomonas eustigma</name>
    <dbReference type="NCBI Taxonomy" id="1157962"/>
    <lineage>
        <taxon>Eukaryota</taxon>
        <taxon>Viridiplantae</taxon>
        <taxon>Chlorophyta</taxon>
        <taxon>core chlorophytes</taxon>
        <taxon>Chlorophyceae</taxon>
        <taxon>CS clade</taxon>
        <taxon>Chlamydomonadales</taxon>
        <taxon>Chlamydomonadaceae</taxon>
        <taxon>Chlamydomonas</taxon>
    </lineage>
</organism>
<dbReference type="EMBL" id="BEGY01000135">
    <property type="protein sequence ID" value="GAX84758.1"/>
    <property type="molecule type" value="Genomic_DNA"/>
</dbReference>
<protein>
    <submittedName>
        <fullName evidence="2">Uncharacterized protein</fullName>
    </submittedName>
</protein>
<feature type="region of interest" description="Disordered" evidence="1">
    <location>
        <begin position="254"/>
        <end position="281"/>
    </location>
</feature>
<proteinExistence type="predicted"/>
<evidence type="ECO:0000256" key="1">
    <source>
        <dbReference type="SAM" id="MobiDB-lite"/>
    </source>
</evidence>
<dbReference type="Pfam" id="PF13578">
    <property type="entry name" value="Methyltransf_24"/>
    <property type="match status" value="1"/>
</dbReference>
<comment type="caution">
    <text evidence="2">The sequence shown here is derived from an EMBL/GenBank/DDBJ whole genome shotgun (WGS) entry which is preliminary data.</text>
</comment>
<evidence type="ECO:0000313" key="3">
    <source>
        <dbReference type="Proteomes" id="UP000232323"/>
    </source>
</evidence>
<dbReference type="PANTHER" id="PTHR40036:SF1">
    <property type="entry name" value="MACROCIN O-METHYLTRANSFERASE"/>
    <property type="match status" value="1"/>
</dbReference>
<feature type="compositionally biased region" description="Basic and acidic residues" evidence="1">
    <location>
        <begin position="256"/>
        <end position="277"/>
    </location>
</feature>
<keyword evidence="3" id="KW-1185">Reference proteome</keyword>
<sequence length="315" mass="34720">MSLASVASSDVVPKLGVKSLAHVLQHVILPTEGVLVECGVWTGTTMNRIADAYPDRIVYGFDSFQGLPEDWREGYPAGFFETGGNKPEVRQNVNLVPGWFEDTLPLFAQQLTQSGTEIALLHVDCDLYSSTVTCLRTLAPLMPVGGVVVFDELVNYPGFEEHEVKALEEYLEESGRTFGRRLSRCISPGGDPPSRADPRLEVHPILRERGPPEVPGFEDAAPPPERREKCLQKDVEPAQRRRLALQTLQTVVRRGHAGEAEDRIDPRKNLKDSDPSGRHAASPAVGVAAQLLRLRPVMGIVLFLFYQSAMGGFRV</sequence>
<dbReference type="AlphaFoldDB" id="A0A250XNV9"/>